<protein>
    <submittedName>
        <fullName evidence="3">Alpha/beta hydrolase</fullName>
    </submittedName>
</protein>
<dbReference type="GO" id="GO:0016787">
    <property type="term" value="F:hydrolase activity"/>
    <property type="evidence" value="ECO:0007669"/>
    <property type="project" value="UniProtKB-KW"/>
</dbReference>
<reference evidence="4" key="1">
    <citation type="submission" date="2023-07" db="EMBL/GenBank/DDBJ databases">
        <title>30 novel species of actinomycetes from the DSMZ collection.</title>
        <authorList>
            <person name="Nouioui I."/>
        </authorList>
    </citation>
    <scope>NUCLEOTIDE SEQUENCE [LARGE SCALE GENOMIC DNA]</scope>
    <source>
        <strain evidence="4">DSM 41635</strain>
    </source>
</reference>
<evidence type="ECO:0000256" key="1">
    <source>
        <dbReference type="SAM" id="SignalP"/>
    </source>
</evidence>
<dbReference type="Proteomes" id="UP001180503">
    <property type="component" value="Unassembled WGS sequence"/>
</dbReference>
<name>A0ABU2QA13_9ACTN</name>
<dbReference type="SUPFAM" id="SSF53474">
    <property type="entry name" value="alpha/beta-Hydrolases"/>
    <property type="match status" value="1"/>
</dbReference>
<sequence>MTEHKPTEVLRTSKPSRRRTAVTLVASGGLAAALLATTMGTSNATEGPSASQHRKPTVVLVHGAFADSTSWNGVVEKLKKDGYPVVAAANPLRGLSSDAAYVRNLVASIDGPVVLAGHSYGGAVITNAATGNPQVKGLVYLAAFVPDQGESANELAARFEGSTLPQAVRTVPVDNADGTQGQDVYIQEQKFPQQFAHDVPRRVAEGMAVTQRPVTLAALDEKSGAPAWKNVPSWVLVADEDRNIPPQAQLFMAKRAHAHVKKVDASHAVTVSEPKVVADFIEDAARTVR</sequence>
<dbReference type="Gene3D" id="3.40.50.1820">
    <property type="entry name" value="alpha/beta hydrolase"/>
    <property type="match status" value="1"/>
</dbReference>
<dbReference type="InterPro" id="IPR000073">
    <property type="entry name" value="AB_hydrolase_1"/>
</dbReference>
<evidence type="ECO:0000313" key="3">
    <source>
        <dbReference type="EMBL" id="MDT0401293.1"/>
    </source>
</evidence>
<evidence type="ECO:0000259" key="2">
    <source>
        <dbReference type="Pfam" id="PF12697"/>
    </source>
</evidence>
<keyword evidence="3" id="KW-0378">Hydrolase</keyword>
<dbReference type="RefSeq" id="WP_311709390.1">
    <property type="nucleotide sequence ID" value="NZ_JAVRFB010000003.1"/>
</dbReference>
<feature type="domain" description="AB hydrolase-1" evidence="2">
    <location>
        <begin position="58"/>
        <end position="279"/>
    </location>
</feature>
<feature type="signal peptide" evidence="1">
    <location>
        <begin position="1"/>
        <end position="44"/>
    </location>
</feature>
<feature type="chain" id="PRO_5046865120" evidence="1">
    <location>
        <begin position="45"/>
        <end position="289"/>
    </location>
</feature>
<dbReference type="Pfam" id="PF12697">
    <property type="entry name" value="Abhydrolase_6"/>
    <property type="match status" value="1"/>
</dbReference>
<dbReference type="PANTHER" id="PTHR37017:SF11">
    <property type="entry name" value="ESTERASE_LIPASE_THIOESTERASE DOMAIN-CONTAINING PROTEIN"/>
    <property type="match status" value="1"/>
</dbReference>
<gene>
    <name evidence="3" type="ORF">RM528_05435</name>
</gene>
<keyword evidence="1" id="KW-0732">Signal</keyword>
<dbReference type="InterPro" id="IPR052897">
    <property type="entry name" value="Sec-Metab_Biosynth_Hydrolase"/>
</dbReference>
<dbReference type="PANTHER" id="PTHR37017">
    <property type="entry name" value="AB HYDROLASE-1 DOMAIN-CONTAINING PROTEIN-RELATED"/>
    <property type="match status" value="1"/>
</dbReference>
<dbReference type="EMBL" id="JAVRFB010000003">
    <property type="protein sequence ID" value="MDT0401293.1"/>
    <property type="molecule type" value="Genomic_DNA"/>
</dbReference>
<proteinExistence type="predicted"/>
<evidence type="ECO:0000313" key="4">
    <source>
        <dbReference type="Proteomes" id="UP001180503"/>
    </source>
</evidence>
<comment type="caution">
    <text evidence="3">The sequence shown here is derived from an EMBL/GenBank/DDBJ whole genome shotgun (WGS) entry which is preliminary data.</text>
</comment>
<dbReference type="InterPro" id="IPR029058">
    <property type="entry name" value="AB_hydrolase_fold"/>
</dbReference>
<accession>A0ABU2QA13</accession>
<organism evidence="3 4">
    <name type="scientific">Streptomyces edwardsiae</name>
    <dbReference type="NCBI Taxonomy" id="3075527"/>
    <lineage>
        <taxon>Bacteria</taxon>
        <taxon>Bacillati</taxon>
        <taxon>Actinomycetota</taxon>
        <taxon>Actinomycetes</taxon>
        <taxon>Kitasatosporales</taxon>
        <taxon>Streptomycetaceae</taxon>
        <taxon>Streptomyces</taxon>
    </lineage>
</organism>